<feature type="signal peptide" evidence="1">
    <location>
        <begin position="1"/>
        <end position="23"/>
    </location>
</feature>
<dbReference type="RefSeq" id="WP_071318776.1">
    <property type="nucleotide sequence ID" value="NZ_CP063356.2"/>
</dbReference>
<evidence type="ECO:0008006" key="5">
    <source>
        <dbReference type="Google" id="ProtNLM"/>
    </source>
</evidence>
<dbReference type="PROSITE" id="PS51257">
    <property type="entry name" value="PROKAR_LIPOPROTEIN"/>
    <property type="match status" value="1"/>
</dbReference>
<protein>
    <recommendedName>
        <fullName evidence="5">Proteinase inhibitor I42 chagasin domain-containing protein</fullName>
    </recommendedName>
</protein>
<reference evidence="3 4" key="2">
    <citation type="journal article" date="2017" name="Genome Announc.">
        <title>Draft Genome Sequences of Four Alkaliphilic Bacteria Belonging to the Anaerobacillus Genus.</title>
        <authorList>
            <person name="Bassil N.M."/>
            <person name="Lloyd J.R."/>
        </authorList>
    </citation>
    <scope>NUCLEOTIDE SEQUENCE [LARGE SCALE GENOMIC DNA]</scope>
    <source>
        <strain evidence="3 4">NB2006</strain>
    </source>
</reference>
<dbReference type="Proteomes" id="UP000180175">
    <property type="component" value="Chromosome"/>
</dbReference>
<dbReference type="AlphaFoldDB" id="A0A1S2L510"/>
<reference evidence="3" key="4">
    <citation type="submission" date="2020-10" db="EMBL/GenBank/DDBJ databases">
        <authorList>
            <person name="Bassil N.M."/>
            <person name="Lloyd J.R."/>
        </authorList>
    </citation>
    <scope>NUCLEOTIDE SEQUENCE</scope>
    <source>
        <strain evidence="3">NB2006</strain>
    </source>
</reference>
<evidence type="ECO:0000313" key="4">
    <source>
        <dbReference type="Proteomes" id="UP000180175"/>
    </source>
</evidence>
<sequence>MTIRLISIAILSSFLFIVGCSQTQVDNIDLKTERSMNEDFPPRITGYVEANGVQFEMEQGGFNWKTKDQAVITDAASPNQIAERFDALAPKTELSIQLEGQPYILVYLWEEEHRGKEVLLNNNRFSVPEIQGRYIYEVVANWSSYGSDNARGEVSYTFVIEVE</sequence>
<name>A0A1S2L510_9BACI</name>
<evidence type="ECO:0000256" key="1">
    <source>
        <dbReference type="SAM" id="SignalP"/>
    </source>
</evidence>
<dbReference type="EMBL" id="LQXD01000168">
    <property type="protein sequence ID" value="OIJ07569.1"/>
    <property type="molecule type" value="Genomic_DNA"/>
</dbReference>
<evidence type="ECO:0000313" key="3">
    <source>
        <dbReference type="EMBL" id="QOY37859.1"/>
    </source>
</evidence>
<keyword evidence="1" id="KW-0732">Signal</keyword>
<feature type="chain" id="PRO_5036025447" description="Proteinase inhibitor I42 chagasin domain-containing protein" evidence="1">
    <location>
        <begin position="24"/>
        <end position="163"/>
    </location>
</feature>
<evidence type="ECO:0000313" key="2">
    <source>
        <dbReference type="EMBL" id="OIJ07569.1"/>
    </source>
</evidence>
<reference evidence="2 4" key="1">
    <citation type="submission" date="2016-10" db="EMBL/GenBank/DDBJ databases">
        <title>Draft genome sequences of four alkaliphilic bacteria belonging to the Anaerobacillus genus.</title>
        <authorList>
            <person name="Bassil N.M."/>
            <person name="Lloyd J.R."/>
        </authorList>
    </citation>
    <scope>NUCLEOTIDE SEQUENCE [LARGE SCALE GENOMIC DNA]</scope>
    <source>
        <strain evidence="2 4">NB2006</strain>
    </source>
</reference>
<dbReference type="EMBL" id="CP063356">
    <property type="protein sequence ID" value="QOY37859.1"/>
    <property type="molecule type" value="Genomic_DNA"/>
</dbReference>
<keyword evidence="4" id="KW-1185">Reference proteome</keyword>
<organism evidence="2 4">
    <name type="scientific">Anaerobacillus isosaccharinicus</name>
    <dbReference type="NCBI Taxonomy" id="1532552"/>
    <lineage>
        <taxon>Bacteria</taxon>
        <taxon>Bacillati</taxon>
        <taxon>Bacillota</taxon>
        <taxon>Bacilli</taxon>
        <taxon>Bacillales</taxon>
        <taxon>Bacillaceae</taxon>
        <taxon>Anaerobacillus</taxon>
    </lineage>
</organism>
<reference evidence="3 4" key="3">
    <citation type="journal article" date="2019" name="Int. J. Syst. Evol. Microbiol.">
        <title>Anaerobacillus isosaccharinicus sp. nov., an alkaliphilic bacterium which degrades isosaccharinic acid.</title>
        <authorList>
            <person name="Bassil N.M."/>
            <person name="Lloyd J.R."/>
        </authorList>
    </citation>
    <scope>NUCLEOTIDE SEQUENCE [LARGE SCALE GENOMIC DNA]</scope>
    <source>
        <strain evidence="3 4">NB2006</strain>
    </source>
</reference>
<dbReference type="KEGG" id="aia:AWH56_009990"/>
<dbReference type="OrthoDB" id="2452352at2"/>
<proteinExistence type="predicted"/>
<accession>A0A1S2L510</accession>
<gene>
    <name evidence="3" type="ORF">AWH56_009990</name>
    <name evidence="2" type="ORF">AWH56_20250</name>
</gene>